<organism evidence="6 7">
    <name type="scientific">Hydrogenivirga caldilitoris</name>
    <dbReference type="NCBI Taxonomy" id="246264"/>
    <lineage>
        <taxon>Bacteria</taxon>
        <taxon>Pseudomonadati</taxon>
        <taxon>Aquificota</taxon>
        <taxon>Aquificia</taxon>
        <taxon>Aquificales</taxon>
        <taxon>Aquificaceae</taxon>
        <taxon>Hydrogenivirga</taxon>
    </lineage>
</organism>
<dbReference type="PANTHER" id="PTHR46233">
    <property type="entry name" value="HYDROXYACYLGLUTATHIONE HYDROLASE GLOC"/>
    <property type="match status" value="1"/>
</dbReference>
<comment type="caution">
    <text evidence="6">The sequence shown here is derived from an EMBL/GenBank/DDBJ whole genome shotgun (WGS) entry which is preliminary data.</text>
</comment>
<dbReference type="PANTHER" id="PTHR46233:SF3">
    <property type="entry name" value="HYDROXYACYLGLUTATHIONE HYDROLASE GLOC"/>
    <property type="match status" value="1"/>
</dbReference>
<evidence type="ECO:0000256" key="4">
    <source>
        <dbReference type="ARBA" id="ARBA00022833"/>
    </source>
</evidence>
<keyword evidence="3 6" id="KW-0378">Hydrolase</keyword>
<evidence type="ECO:0000259" key="5">
    <source>
        <dbReference type="SMART" id="SM00849"/>
    </source>
</evidence>
<comment type="cofactor">
    <cofactor evidence="1">
        <name>Zn(2+)</name>
        <dbReference type="ChEBI" id="CHEBI:29105"/>
    </cofactor>
</comment>
<gene>
    <name evidence="6" type="ORF">BCF55_0852</name>
</gene>
<proteinExistence type="predicted"/>
<sequence length="212" mass="23457">MGMVIEVIPVGPLAVNCSVVADDRTGKAIVIDPGADAQKIIEVAKEFEVIGVLNTHGHIDHVGQVKTVKEYFNVPFYLHKEDLYLIEDEIWEGFSRYIGAVPCPPPDEYLEEGMEISVGDLKLRVLHTPGHTPGLCCFYIEDENILIAGDLLFKGSIGRTDLPGGNPEEMKASLKRVFTELPDETIVICGHYEETTIGHERKFNPYLHGGLV</sequence>
<dbReference type="SUPFAM" id="SSF56281">
    <property type="entry name" value="Metallo-hydrolase/oxidoreductase"/>
    <property type="match status" value="1"/>
</dbReference>
<protein>
    <submittedName>
        <fullName evidence="6">Glyoxylase-like metal-dependent hydrolase (Beta-lactamase superfamily II)</fullName>
    </submittedName>
</protein>
<dbReference type="GO" id="GO:0046872">
    <property type="term" value="F:metal ion binding"/>
    <property type="evidence" value="ECO:0007669"/>
    <property type="project" value="UniProtKB-KW"/>
</dbReference>
<dbReference type="Proteomes" id="UP000267841">
    <property type="component" value="Unassembled WGS sequence"/>
</dbReference>
<dbReference type="AlphaFoldDB" id="A0A497XNN4"/>
<evidence type="ECO:0000256" key="3">
    <source>
        <dbReference type="ARBA" id="ARBA00022801"/>
    </source>
</evidence>
<dbReference type="InterPro" id="IPR001279">
    <property type="entry name" value="Metallo-B-lactamas"/>
</dbReference>
<name>A0A497XNN4_9AQUI</name>
<dbReference type="GO" id="GO:0016787">
    <property type="term" value="F:hydrolase activity"/>
    <property type="evidence" value="ECO:0007669"/>
    <property type="project" value="UniProtKB-KW"/>
</dbReference>
<keyword evidence="2" id="KW-0479">Metal-binding</keyword>
<dbReference type="SMART" id="SM00849">
    <property type="entry name" value="Lactamase_B"/>
    <property type="match status" value="1"/>
</dbReference>
<feature type="domain" description="Metallo-beta-lactamase" evidence="5">
    <location>
        <begin position="14"/>
        <end position="191"/>
    </location>
</feature>
<evidence type="ECO:0000256" key="2">
    <source>
        <dbReference type="ARBA" id="ARBA00022723"/>
    </source>
</evidence>
<dbReference type="Gene3D" id="3.60.15.10">
    <property type="entry name" value="Ribonuclease Z/Hydroxyacylglutathione hydrolase-like"/>
    <property type="match status" value="1"/>
</dbReference>
<dbReference type="InterPro" id="IPR036866">
    <property type="entry name" value="RibonucZ/Hydroxyglut_hydro"/>
</dbReference>
<evidence type="ECO:0000313" key="7">
    <source>
        <dbReference type="Proteomes" id="UP000267841"/>
    </source>
</evidence>
<accession>A0A497XNN4</accession>
<dbReference type="EMBL" id="RCCJ01000001">
    <property type="protein sequence ID" value="RLJ70576.1"/>
    <property type="molecule type" value="Genomic_DNA"/>
</dbReference>
<dbReference type="InterPro" id="IPR051453">
    <property type="entry name" value="MBL_Glyoxalase_II"/>
</dbReference>
<keyword evidence="7" id="KW-1185">Reference proteome</keyword>
<evidence type="ECO:0000313" key="6">
    <source>
        <dbReference type="EMBL" id="RLJ70576.1"/>
    </source>
</evidence>
<keyword evidence="4" id="KW-0862">Zinc</keyword>
<reference evidence="6 7" key="1">
    <citation type="submission" date="2018-10" db="EMBL/GenBank/DDBJ databases">
        <title>Genomic Encyclopedia of Archaeal and Bacterial Type Strains, Phase II (KMG-II): from individual species to whole genera.</title>
        <authorList>
            <person name="Goeker M."/>
        </authorList>
    </citation>
    <scope>NUCLEOTIDE SEQUENCE [LARGE SCALE GENOMIC DNA]</scope>
    <source>
        <strain evidence="6 7">DSM 16510</strain>
    </source>
</reference>
<dbReference type="Pfam" id="PF00753">
    <property type="entry name" value="Lactamase_B"/>
    <property type="match status" value="1"/>
</dbReference>
<evidence type="ECO:0000256" key="1">
    <source>
        <dbReference type="ARBA" id="ARBA00001947"/>
    </source>
</evidence>